<organism evidence="6 7">
    <name type="scientific">Brevibacterium rongguiense</name>
    <dbReference type="NCBI Taxonomy" id="2695267"/>
    <lineage>
        <taxon>Bacteria</taxon>
        <taxon>Bacillati</taxon>
        <taxon>Actinomycetota</taxon>
        <taxon>Actinomycetes</taxon>
        <taxon>Micrococcales</taxon>
        <taxon>Brevibacteriaceae</taxon>
        <taxon>Brevibacterium</taxon>
    </lineage>
</organism>
<dbReference type="Gene3D" id="3.40.309.10">
    <property type="entry name" value="Aldehyde Dehydrogenase, Chain A, domain 2"/>
    <property type="match status" value="1"/>
</dbReference>
<evidence type="ECO:0000259" key="5">
    <source>
        <dbReference type="Pfam" id="PF00171"/>
    </source>
</evidence>
<keyword evidence="7" id="KW-1185">Reference proteome</keyword>
<dbReference type="InterPro" id="IPR016163">
    <property type="entry name" value="Ald_DH_C"/>
</dbReference>
<evidence type="ECO:0000256" key="1">
    <source>
        <dbReference type="ARBA" id="ARBA00023002"/>
    </source>
</evidence>
<gene>
    <name evidence="6" type="ORF">GSY69_08605</name>
</gene>
<reference evidence="6 7" key="1">
    <citation type="submission" date="2020-01" db="EMBL/GenBank/DDBJ databases">
        <authorList>
            <person name="Deng T."/>
        </authorList>
    </citation>
    <scope>NUCLEOTIDE SEQUENCE [LARGE SCALE GENOMIC DNA]</scope>
    <source>
        <strain evidence="6 7">5221</strain>
    </source>
</reference>
<comment type="similarity">
    <text evidence="3">Belongs to the aldehyde dehydrogenase family.</text>
</comment>
<evidence type="ECO:0000256" key="3">
    <source>
        <dbReference type="RuleBase" id="RU003345"/>
    </source>
</evidence>
<sequence>MSPTPTPLSNSALANQSPGNAASGAGPRLTVTRPGTGEPLGSYPIATAEDVAAAVERARGAADWWAGLTFAQRGKRLDAFRGILARRFAQISKLVSEETGKPVADAAIEVATILDHIAWAARHARSVLGPRRTRSTLMSFHLSGSIEYRPLGVVGVIGPWNFPVMTPLGSIVFALAAGNAVVFKPSELTPGVGLWLGRYMAEAVPEAPVLQVLTGDGTTGDALARADIDKIAFTGSTATAKKVMAAAAERLTPMVAECGGKDAFVVDYDADLDAAAEAAAWTALSNAGQTCVGTERIYVHESVSEAFGAKLAAIVGGLRAGADDAAPIGPMTMAGQVDVVEGHLRGAVDAGARVLAGRVGAPEGQVVQPSILTGVADDAPANTEETFGPTANLMGFSEVGPLLARINATGYGLGGTVYGRARAAQIARGMRTGMVSINAALGFAMLPSVPFGGVGKSGFGRIHGPDGLREFAYAHSTVRRRLPPVLDPTTFARTAKQDELLATVVNLLHGGA</sequence>
<dbReference type="RefSeq" id="WP_160953447.1">
    <property type="nucleotide sequence ID" value="NZ_WWEQ01000033.1"/>
</dbReference>
<comment type="caution">
    <text evidence="6">The sequence shown here is derived from an EMBL/GenBank/DDBJ whole genome shotgun (WGS) entry which is preliminary data.</text>
</comment>
<dbReference type="SUPFAM" id="SSF53720">
    <property type="entry name" value="ALDH-like"/>
    <property type="match status" value="1"/>
</dbReference>
<dbReference type="PROSITE" id="PS00687">
    <property type="entry name" value="ALDEHYDE_DEHYDR_GLU"/>
    <property type="match status" value="1"/>
</dbReference>
<feature type="compositionally biased region" description="Polar residues" evidence="4">
    <location>
        <begin position="7"/>
        <end position="20"/>
    </location>
</feature>
<evidence type="ECO:0000313" key="6">
    <source>
        <dbReference type="EMBL" id="MYM20021.1"/>
    </source>
</evidence>
<evidence type="ECO:0000256" key="4">
    <source>
        <dbReference type="SAM" id="MobiDB-lite"/>
    </source>
</evidence>
<dbReference type="InterPro" id="IPR016161">
    <property type="entry name" value="Ald_DH/histidinol_DH"/>
</dbReference>
<feature type="active site" evidence="2">
    <location>
        <position position="257"/>
    </location>
</feature>
<dbReference type="GO" id="GO:0016620">
    <property type="term" value="F:oxidoreductase activity, acting on the aldehyde or oxo group of donors, NAD or NADP as acceptor"/>
    <property type="evidence" value="ECO:0007669"/>
    <property type="project" value="InterPro"/>
</dbReference>
<dbReference type="Gene3D" id="3.40.605.10">
    <property type="entry name" value="Aldehyde Dehydrogenase, Chain A, domain 1"/>
    <property type="match status" value="1"/>
</dbReference>
<dbReference type="InterPro" id="IPR016162">
    <property type="entry name" value="Ald_DH_N"/>
</dbReference>
<dbReference type="PANTHER" id="PTHR11699">
    <property type="entry name" value="ALDEHYDE DEHYDROGENASE-RELATED"/>
    <property type="match status" value="1"/>
</dbReference>
<protein>
    <submittedName>
        <fullName evidence="6">Aldehyde dehydrogenase family protein</fullName>
    </submittedName>
</protein>
<evidence type="ECO:0000256" key="2">
    <source>
        <dbReference type="PROSITE-ProRule" id="PRU10007"/>
    </source>
</evidence>
<dbReference type="PROSITE" id="PS00070">
    <property type="entry name" value="ALDEHYDE_DEHYDR_CYS"/>
    <property type="match status" value="1"/>
</dbReference>
<evidence type="ECO:0000313" key="7">
    <source>
        <dbReference type="Proteomes" id="UP000469215"/>
    </source>
</evidence>
<dbReference type="InterPro" id="IPR015590">
    <property type="entry name" value="Aldehyde_DH_dom"/>
</dbReference>
<keyword evidence="1 3" id="KW-0560">Oxidoreductase</keyword>
<proteinExistence type="inferred from homology"/>
<feature type="domain" description="Aldehyde dehydrogenase" evidence="5">
    <location>
        <begin position="27"/>
        <end position="473"/>
    </location>
</feature>
<dbReference type="AlphaFoldDB" id="A0A6N9H809"/>
<dbReference type="InterPro" id="IPR016160">
    <property type="entry name" value="Ald_DH_CS_CYS"/>
</dbReference>
<dbReference type="CDD" id="cd07099">
    <property type="entry name" value="ALDH_DDALDH"/>
    <property type="match status" value="1"/>
</dbReference>
<dbReference type="Proteomes" id="UP000469215">
    <property type="component" value="Unassembled WGS sequence"/>
</dbReference>
<accession>A0A6N9H809</accession>
<feature type="region of interest" description="Disordered" evidence="4">
    <location>
        <begin position="1"/>
        <end position="42"/>
    </location>
</feature>
<dbReference type="EMBL" id="WWEQ01000033">
    <property type="protein sequence ID" value="MYM20021.1"/>
    <property type="molecule type" value="Genomic_DNA"/>
</dbReference>
<dbReference type="InterPro" id="IPR029510">
    <property type="entry name" value="Ald_DH_CS_GLU"/>
</dbReference>
<name>A0A6N9H809_9MICO</name>
<dbReference type="Pfam" id="PF00171">
    <property type="entry name" value="Aldedh"/>
    <property type="match status" value="1"/>
</dbReference>